<feature type="compositionally biased region" description="Polar residues" evidence="1">
    <location>
        <begin position="66"/>
        <end position="75"/>
    </location>
</feature>
<keyword evidence="3" id="KW-1185">Reference proteome</keyword>
<evidence type="ECO:0000313" key="2">
    <source>
        <dbReference type="EMBL" id="KAJ8069020.1"/>
    </source>
</evidence>
<dbReference type="OrthoDB" id="3538336at2759"/>
<feature type="compositionally biased region" description="Basic and acidic residues" evidence="1">
    <location>
        <begin position="140"/>
        <end position="149"/>
    </location>
</feature>
<feature type="compositionally biased region" description="Basic and acidic residues" evidence="1">
    <location>
        <begin position="157"/>
        <end position="167"/>
    </location>
</feature>
<dbReference type="AlphaFoldDB" id="A0A9X0AUA9"/>
<feature type="region of interest" description="Disordered" evidence="1">
    <location>
        <begin position="1"/>
        <end position="76"/>
    </location>
</feature>
<feature type="region of interest" description="Disordered" evidence="1">
    <location>
        <begin position="114"/>
        <end position="167"/>
    </location>
</feature>
<accession>A0A9X0AUA9</accession>
<sequence length="182" mass="20334">MRWSSLLSQRPPSTSASEGKGNPTTFPSDTDEKATSCEPPPPTPTPPLDPDERISFISPSPPSSINTKPESSPNCLTEEALLALTSQPLIHGGAWSSPRNPKSEKQANEKVYAGIGEARRQRSPSELAREKQWMSKRKKAVEDKRREAEEATMNQVRSRDRWTKPEREDGLDVANWCRGSWH</sequence>
<dbReference type="EMBL" id="JAPEIS010000002">
    <property type="protein sequence ID" value="KAJ8069020.1"/>
    <property type="molecule type" value="Genomic_DNA"/>
</dbReference>
<protein>
    <submittedName>
        <fullName evidence="2">Uncharacterized protein</fullName>
    </submittedName>
</protein>
<name>A0A9X0AUA9_9HELO</name>
<proteinExistence type="predicted"/>
<feature type="region of interest" description="Disordered" evidence="1">
    <location>
        <begin position="90"/>
        <end position="109"/>
    </location>
</feature>
<dbReference type="Proteomes" id="UP001152300">
    <property type="component" value="Unassembled WGS sequence"/>
</dbReference>
<feature type="compositionally biased region" description="Pro residues" evidence="1">
    <location>
        <begin position="38"/>
        <end position="48"/>
    </location>
</feature>
<evidence type="ECO:0000313" key="3">
    <source>
        <dbReference type="Proteomes" id="UP001152300"/>
    </source>
</evidence>
<organism evidence="2 3">
    <name type="scientific">Sclerotinia nivalis</name>
    <dbReference type="NCBI Taxonomy" id="352851"/>
    <lineage>
        <taxon>Eukaryota</taxon>
        <taxon>Fungi</taxon>
        <taxon>Dikarya</taxon>
        <taxon>Ascomycota</taxon>
        <taxon>Pezizomycotina</taxon>
        <taxon>Leotiomycetes</taxon>
        <taxon>Helotiales</taxon>
        <taxon>Sclerotiniaceae</taxon>
        <taxon>Sclerotinia</taxon>
    </lineage>
</organism>
<gene>
    <name evidence="2" type="ORF">OCU04_002696</name>
</gene>
<comment type="caution">
    <text evidence="2">The sequence shown here is derived from an EMBL/GenBank/DDBJ whole genome shotgun (WGS) entry which is preliminary data.</text>
</comment>
<evidence type="ECO:0000256" key="1">
    <source>
        <dbReference type="SAM" id="MobiDB-lite"/>
    </source>
</evidence>
<feature type="compositionally biased region" description="Polar residues" evidence="1">
    <location>
        <begin position="1"/>
        <end position="28"/>
    </location>
</feature>
<reference evidence="2" key="1">
    <citation type="submission" date="2022-11" db="EMBL/GenBank/DDBJ databases">
        <title>Genome Resource of Sclerotinia nivalis Strain SnTB1, a Plant Pathogen Isolated from American Ginseng.</title>
        <authorList>
            <person name="Fan S."/>
        </authorList>
    </citation>
    <scope>NUCLEOTIDE SEQUENCE</scope>
    <source>
        <strain evidence="2">SnTB1</strain>
    </source>
</reference>